<feature type="domain" description="Transposase IS116/IS110/IS902 C-terminal" evidence="2">
    <location>
        <begin position="232"/>
        <end position="315"/>
    </location>
</feature>
<dbReference type="PANTHER" id="PTHR33055:SF16">
    <property type="entry name" value="TRANSPOSASE FOR INSERTION SEQUENCE ELEMENT IS1547"/>
    <property type="match status" value="1"/>
</dbReference>
<feature type="domain" description="Transposase IS110-like N-terminal" evidence="1">
    <location>
        <begin position="13"/>
        <end position="159"/>
    </location>
</feature>
<organism evidence="3 4">
    <name type="scientific">Microbacterium aurantiacum</name>
    <dbReference type="NCBI Taxonomy" id="162393"/>
    <lineage>
        <taxon>Bacteria</taxon>
        <taxon>Bacillati</taxon>
        <taxon>Actinomycetota</taxon>
        <taxon>Actinomycetes</taxon>
        <taxon>Micrococcales</taxon>
        <taxon>Microbacteriaceae</taxon>
        <taxon>Microbacterium</taxon>
    </lineage>
</organism>
<comment type="caution">
    <text evidence="3">The sequence shown here is derived from an EMBL/GenBank/DDBJ whole genome shotgun (WGS) entry which is preliminary data.</text>
</comment>
<dbReference type="Pfam" id="PF02371">
    <property type="entry name" value="Transposase_20"/>
    <property type="match status" value="1"/>
</dbReference>
<name>A0A0M8MCP1_9MICO</name>
<gene>
    <name evidence="3" type="ORF">XI38_14620</name>
</gene>
<dbReference type="InterPro" id="IPR002525">
    <property type="entry name" value="Transp_IS110-like_N"/>
</dbReference>
<dbReference type="Proteomes" id="UP000037737">
    <property type="component" value="Unassembled WGS sequence"/>
</dbReference>
<dbReference type="AlphaFoldDB" id="A0A0M8MCP1"/>
<evidence type="ECO:0000259" key="2">
    <source>
        <dbReference type="Pfam" id="PF02371"/>
    </source>
</evidence>
<dbReference type="InterPro" id="IPR003346">
    <property type="entry name" value="Transposase_20"/>
</dbReference>
<dbReference type="GO" id="GO:0003677">
    <property type="term" value="F:DNA binding"/>
    <property type="evidence" value="ECO:0007669"/>
    <property type="project" value="InterPro"/>
</dbReference>
<evidence type="ECO:0000313" key="4">
    <source>
        <dbReference type="Proteomes" id="UP000037737"/>
    </source>
</evidence>
<evidence type="ECO:0000313" key="3">
    <source>
        <dbReference type="EMBL" id="KOS09676.1"/>
    </source>
</evidence>
<proteinExistence type="predicted"/>
<dbReference type="GO" id="GO:0004803">
    <property type="term" value="F:transposase activity"/>
    <property type="evidence" value="ECO:0007669"/>
    <property type="project" value="InterPro"/>
</dbReference>
<sequence>MEMLTDLVDHVLGVDPDRDRITVAVVAARTQGVVASNTFPTTPRGYRAALRWAAEHTEQGRRAWAIEGAGGYGAGLAATLTAEGEHVVEFDHPSARPAKDGAKTDALDAIRAARETLGRTSWATPRSRGAREGLRTLITARDSAKVARISAINVLKALIVTCPVKLREELRRLPLGQLVSRCQRFRFDTATDPELAATKLAMRSTAARIHHLTIECRDLEKAMEPIVAALCPRLLTEPGVGVLVAAQLLVSWSHPGRCRSEAAFARLAGVAPLPATSGQTQTRHRLSRGGDRQLNRVIHTAVLTRVRTDAGTRDYLARRVAQGKTKREAMRCLKRYYARHLFRLLEAAPMTT</sequence>
<evidence type="ECO:0000259" key="1">
    <source>
        <dbReference type="Pfam" id="PF01548"/>
    </source>
</evidence>
<dbReference type="InterPro" id="IPR047650">
    <property type="entry name" value="Transpos_IS110"/>
</dbReference>
<dbReference type="NCBIfam" id="NF033542">
    <property type="entry name" value="transpos_IS110"/>
    <property type="match status" value="1"/>
</dbReference>
<accession>A0A0M8MCP1</accession>
<dbReference type="Pfam" id="PF01548">
    <property type="entry name" value="DEDD_Tnp_IS110"/>
    <property type="match status" value="1"/>
</dbReference>
<protein>
    <submittedName>
        <fullName evidence="3">Transposase</fullName>
    </submittedName>
</protein>
<keyword evidence="4" id="KW-1185">Reference proteome</keyword>
<dbReference type="PANTHER" id="PTHR33055">
    <property type="entry name" value="TRANSPOSASE FOR INSERTION SEQUENCE ELEMENT IS1111A"/>
    <property type="match status" value="1"/>
</dbReference>
<dbReference type="EMBL" id="LAVO01000029">
    <property type="protein sequence ID" value="KOS09676.1"/>
    <property type="molecule type" value="Genomic_DNA"/>
</dbReference>
<reference evidence="3" key="1">
    <citation type="submission" date="2015-04" db="EMBL/GenBank/DDBJ databases">
        <title>Complete genome sequence of Microbacterium chocolatum SIT 101, a bacterium enantioselectively hydrolyzing mesomeric diesters.</title>
        <authorList>
            <person name="Li X."/>
            <person name="Xu Y."/>
        </authorList>
    </citation>
    <scope>NUCLEOTIDE SEQUENCE [LARGE SCALE GENOMIC DNA]</scope>
    <source>
        <strain evidence="3">SIT 101</strain>
    </source>
</reference>
<dbReference type="GO" id="GO:0006313">
    <property type="term" value="P:DNA transposition"/>
    <property type="evidence" value="ECO:0007669"/>
    <property type="project" value="InterPro"/>
</dbReference>
<dbReference type="PATRIC" id="fig|84292.3.peg.2987"/>